<evidence type="ECO:0000256" key="8">
    <source>
        <dbReference type="SAM" id="Phobius"/>
    </source>
</evidence>
<sequence length="255" mass="28530">LFVCFDIIIAVVVLYRNVVFYYSSGITIGVLASLLIIVFLVSRFIPKKVGAYSVLVGGSSVVVYFFRFLWENISSVLQAYMIYVAAYVAIAATVSFAVCYRKGPVTDARSLDLIQWAMQAVALAAVYYGTQVDEVSVGIVLAVIAMRVLPAVPCGGFVTKAWQRRFPPKPRLLTEEEYQQQGEEETRRALEELRRYCQSPACSPWKTVGQLKTPSKFASFIEGDAHVSSSEEEEYYRDVTAELDLDLSFTEDEDD</sequence>
<comment type="similarity">
    <text evidence="2">Belongs to the NEMP family.</text>
</comment>
<accession>A0ABM1EFF3</accession>
<dbReference type="PANTHER" id="PTHR13598">
    <property type="entry name" value="AT07567P-RELATED"/>
    <property type="match status" value="1"/>
</dbReference>
<dbReference type="PANTHER" id="PTHR13598:SF1">
    <property type="entry name" value="AT07567P-RELATED"/>
    <property type="match status" value="1"/>
</dbReference>
<protein>
    <submittedName>
        <fullName evidence="10">Nuclear envelope integral membrane protein 1-like</fullName>
    </submittedName>
</protein>
<dbReference type="InterPro" id="IPR019358">
    <property type="entry name" value="NEMP_fam"/>
</dbReference>
<evidence type="ECO:0000256" key="5">
    <source>
        <dbReference type="ARBA" id="ARBA00022989"/>
    </source>
</evidence>
<keyword evidence="7" id="KW-0539">Nucleus</keyword>
<evidence type="ECO:0000256" key="2">
    <source>
        <dbReference type="ARBA" id="ARBA00005748"/>
    </source>
</evidence>
<gene>
    <name evidence="10" type="primary">LOC106811730</name>
</gene>
<dbReference type="Pfam" id="PF10225">
    <property type="entry name" value="NEMP"/>
    <property type="match status" value="1"/>
</dbReference>
<keyword evidence="3 8" id="KW-0812">Transmembrane</keyword>
<feature type="non-terminal residue" evidence="10">
    <location>
        <position position="1"/>
    </location>
</feature>
<evidence type="ECO:0000256" key="4">
    <source>
        <dbReference type="ARBA" id="ARBA00022729"/>
    </source>
</evidence>
<dbReference type="GeneID" id="106811730"/>
<keyword evidence="9" id="KW-1185">Reference proteome</keyword>
<dbReference type="Proteomes" id="UP000695022">
    <property type="component" value="Unplaced"/>
</dbReference>
<proteinExistence type="inferred from homology"/>
<organism evidence="9 10">
    <name type="scientific">Priapulus caudatus</name>
    <name type="common">Priapulid worm</name>
    <dbReference type="NCBI Taxonomy" id="37621"/>
    <lineage>
        <taxon>Eukaryota</taxon>
        <taxon>Metazoa</taxon>
        <taxon>Ecdysozoa</taxon>
        <taxon>Scalidophora</taxon>
        <taxon>Priapulida</taxon>
        <taxon>Priapulimorpha</taxon>
        <taxon>Priapulimorphida</taxon>
        <taxon>Priapulidae</taxon>
        <taxon>Priapulus</taxon>
    </lineage>
</organism>
<evidence type="ECO:0000256" key="3">
    <source>
        <dbReference type="ARBA" id="ARBA00022692"/>
    </source>
</evidence>
<evidence type="ECO:0000313" key="10">
    <source>
        <dbReference type="RefSeq" id="XP_014670924.1"/>
    </source>
</evidence>
<comment type="subcellular location">
    <subcellularLocation>
        <location evidence="1">Nucleus inner membrane</location>
        <topology evidence="1">Multi-pass membrane protein</topology>
        <orientation evidence="1">Nucleoplasmic side</orientation>
    </subcellularLocation>
</comment>
<evidence type="ECO:0000313" key="9">
    <source>
        <dbReference type="Proteomes" id="UP000695022"/>
    </source>
</evidence>
<feature type="transmembrane region" description="Helical" evidence="8">
    <location>
        <begin position="49"/>
        <end position="70"/>
    </location>
</feature>
<feature type="transmembrane region" description="Helical" evidence="8">
    <location>
        <begin position="20"/>
        <end position="42"/>
    </location>
</feature>
<keyword evidence="4" id="KW-0732">Signal</keyword>
<dbReference type="RefSeq" id="XP_014670924.1">
    <property type="nucleotide sequence ID" value="XM_014815438.1"/>
</dbReference>
<evidence type="ECO:0000256" key="7">
    <source>
        <dbReference type="ARBA" id="ARBA00023242"/>
    </source>
</evidence>
<feature type="transmembrane region" description="Helical" evidence="8">
    <location>
        <begin position="135"/>
        <end position="159"/>
    </location>
</feature>
<name>A0ABM1EFF3_PRICU</name>
<keyword evidence="6 8" id="KW-0472">Membrane</keyword>
<feature type="transmembrane region" description="Helical" evidence="8">
    <location>
        <begin position="76"/>
        <end position="99"/>
    </location>
</feature>
<evidence type="ECO:0000256" key="6">
    <source>
        <dbReference type="ARBA" id="ARBA00023136"/>
    </source>
</evidence>
<reference evidence="10" key="1">
    <citation type="submission" date="2025-08" db="UniProtKB">
        <authorList>
            <consortium name="RefSeq"/>
        </authorList>
    </citation>
    <scope>IDENTIFICATION</scope>
</reference>
<keyword evidence="5 8" id="KW-1133">Transmembrane helix</keyword>
<feature type="transmembrane region" description="Helical" evidence="8">
    <location>
        <begin position="111"/>
        <end position="129"/>
    </location>
</feature>
<evidence type="ECO:0000256" key="1">
    <source>
        <dbReference type="ARBA" id="ARBA00004575"/>
    </source>
</evidence>